<dbReference type="SUPFAM" id="SSF64167">
    <property type="entry name" value="SurE-like"/>
    <property type="match status" value="1"/>
</dbReference>
<evidence type="ECO:0000256" key="1">
    <source>
        <dbReference type="ARBA" id="ARBA00000815"/>
    </source>
</evidence>
<accession>A0A1X9NGU9</accession>
<evidence type="ECO:0000313" key="8">
    <source>
        <dbReference type="Proteomes" id="UP000193450"/>
    </source>
</evidence>
<dbReference type="KEGG" id="osg:BST96_03390"/>
<evidence type="ECO:0000259" key="6">
    <source>
        <dbReference type="Pfam" id="PF01975"/>
    </source>
</evidence>
<proteinExistence type="inferred from homology"/>
<dbReference type="EC" id="3.1.3.5" evidence="3"/>
<evidence type="ECO:0000256" key="3">
    <source>
        <dbReference type="ARBA" id="ARBA00012643"/>
    </source>
</evidence>
<evidence type="ECO:0000256" key="5">
    <source>
        <dbReference type="ARBA" id="ARBA00022801"/>
    </source>
</evidence>
<dbReference type="PANTHER" id="PTHR30457">
    <property type="entry name" value="5'-NUCLEOTIDASE SURE"/>
    <property type="match status" value="1"/>
</dbReference>
<feature type="domain" description="Survival protein SurE-like phosphatase/nucleotidase" evidence="6">
    <location>
        <begin position="25"/>
        <end position="193"/>
    </location>
</feature>
<dbReference type="STRING" id="716816.BST96_03390"/>
<keyword evidence="4" id="KW-0479">Metal-binding</keyword>
<dbReference type="InterPro" id="IPR030048">
    <property type="entry name" value="SurE"/>
</dbReference>
<evidence type="ECO:0000313" key="7">
    <source>
        <dbReference type="EMBL" id="ARN73233.1"/>
    </source>
</evidence>
<evidence type="ECO:0000256" key="2">
    <source>
        <dbReference type="ARBA" id="ARBA00011062"/>
    </source>
</evidence>
<dbReference type="AlphaFoldDB" id="A0A1X9NGU9"/>
<comment type="catalytic activity">
    <reaction evidence="1">
        <text>a ribonucleoside 5'-phosphate + H2O = a ribonucleoside + phosphate</text>
        <dbReference type="Rhea" id="RHEA:12484"/>
        <dbReference type="ChEBI" id="CHEBI:15377"/>
        <dbReference type="ChEBI" id="CHEBI:18254"/>
        <dbReference type="ChEBI" id="CHEBI:43474"/>
        <dbReference type="ChEBI" id="CHEBI:58043"/>
        <dbReference type="EC" id="3.1.3.5"/>
    </reaction>
</comment>
<dbReference type="Gene3D" id="3.40.1210.10">
    <property type="entry name" value="Survival protein SurE-like phosphatase/nucleotidase"/>
    <property type="match status" value="1"/>
</dbReference>
<dbReference type="OrthoDB" id="9780815at2"/>
<dbReference type="EMBL" id="CP019343">
    <property type="protein sequence ID" value="ARN73233.1"/>
    <property type="molecule type" value="Genomic_DNA"/>
</dbReference>
<reference evidence="7 8" key="1">
    <citation type="submission" date="2016-11" db="EMBL/GenBank/DDBJ databases">
        <title>Trade-off between light-utilization and light-protection in marine flavobacteria.</title>
        <authorList>
            <person name="Kumagai Y."/>
        </authorList>
    </citation>
    <scope>NUCLEOTIDE SEQUENCE [LARGE SCALE GENOMIC DNA]</scope>
    <source>
        <strain evidence="7 8">NBRC 107125</strain>
    </source>
</reference>
<protein>
    <recommendedName>
        <fullName evidence="3">5'-nucleotidase</fullName>
        <ecNumber evidence="3">3.1.3.5</ecNumber>
    </recommendedName>
</protein>
<name>A0A1X9NGU9_9GAMM</name>
<sequence length="230" mass="23749">MRCSLKIGAALLLGAMILPAYGLNILVTNDDGFFEQISDGNGGKINGSTMAPGLVALKNAFEGAGHTVTVVAPLNPQSSMGGARISSFGKTVAVVEQMPGGWTVDSTPSDSIRAALGGIVAPESIDLVVSGINLGQNLGIVGTQASGTINAALAALHAGLPAMAVSVERFGSSSTAFAQMPLAADFVARMVDERLNPYRLGGALFLKAPCLISTGQFIMIRVEQHPWQRR</sequence>
<dbReference type="InterPro" id="IPR036523">
    <property type="entry name" value="SurE-like_sf"/>
</dbReference>
<dbReference type="GO" id="GO:0046872">
    <property type="term" value="F:metal ion binding"/>
    <property type="evidence" value="ECO:0007669"/>
    <property type="project" value="UniProtKB-KW"/>
</dbReference>
<evidence type="ECO:0000256" key="4">
    <source>
        <dbReference type="ARBA" id="ARBA00022723"/>
    </source>
</evidence>
<dbReference type="RefSeq" id="WP_085757342.1">
    <property type="nucleotide sequence ID" value="NZ_CP019343.1"/>
</dbReference>
<organism evidence="7 8">
    <name type="scientific">Oceanicoccus sagamiensis</name>
    <dbReference type="NCBI Taxonomy" id="716816"/>
    <lineage>
        <taxon>Bacteria</taxon>
        <taxon>Pseudomonadati</taxon>
        <taxon>Pseudomonadota</taxon>
        <taxon>Gammaproteobacteria</taxon>
        <taxon>Cellvibrionales</taxon>
        <taxon>Spongiibacteraceae</taxon>
        <taxon>Oceanicoccus</taxon>
    </lineage>
</organism>
<comment type="similarity">
    <text evidence="2">Belongs to the SurE nucleotidase family.</text>
</comment>
<dbReference type="GO" id="GO:0008253">
    <property type="term" value="F:5'-nucleotidase activity"/>
    <property type="evidence" value="ECO:0007669"/>
    <property type="project" value="UniProtKB-EC"/>
</dbReference>
<keyword evidence="8" id="KW-1185">Reference proteome</keyword>
<dbReference type="InterPro" id="IPR002828">
    <property type="entry name" value="SurE-like_Pase/nucleotidase"/>
</dbReference>
<dbReference type="Pfam" id="PF01975">
    <property type="entry name" value="SurE"/>
    <property type="match status" value="1"/>
</dbReference>
<keyword evidence="5" id="KW-0378">Hydrolase</keyword>
<dbReference type="PANTHER" id="PTHR30457:SF0">
    <property type="entry name" value="PHOSPHATASE, PUTATIVE (AFU_ORTHOLOGUE AFUA_4G01070)-RELATED"/>
    <property type="match status" value="1"/>
</dbReference>
<gene>
    <name evidence="7" type="ORF">BST96_03390</name>
</gene>
<dbReference type="Proteomes" id="UP000193450">
    <property type="component" value="Chromosome"/>
</dbReference>